<evidence type="ECO:0000259" key="1">
    <source>
        <dbReference type="PROSITE" id="PS50011"/>
    </source>
</evidence>
<name>A0ABQ2A1M0_9BACL</name>
<dbReference type="EMBL" id="BMDD01000004">
    <property type="protein sequence ID" value="GGH82148.1"/>
    <property type="molecule type" value="Genomic_DNA"/>
</dbReference>
<keyword evidence="2" id="KW-0723">Serine/threonine-protein kinase</keyword>
<comment type="caution">
    <text evidence="2">The sequence shown here is derived from an EMBL/GenBank/DDBJ whole genome shotgun (WGS) entry which is preliminary data.</text>
</comment>
<keyword evidence="2" id="KW-0418">Kinase</keyword>
<dbReference type="Gene3D" id="1.10.510.10">
    <property type="entry name" value="Transferase(Phosphotransferase) domain 1"/>
    <property type="match status" value="1"/>
</dbReference>
<dbReference type="SUPFAM" id="SSF56112">
    <property type="entry name" value="Protein kinase-like (PK-like)"/>
    <property type="match status" value="1"/>
</dbReference>
<dbReference type="InterPro" id="IPR052396">
    <property type="entry name" value="Meiotic_Drive_Suppr_Kinase"/>
</dbReference>
<protein>
    <submittedName>
        <fullName evidence="2">Serine/threonine protein kinase</fullName>
    </submittedName>
</protein>
<dbReference type="InterPro" id="IPR000719">
    <property type="entry name" value="Prot_kinase_dom"/>
</dbReference>
<proteinExistence type="predicted"/>
<feature type="domain" description="Protein kinase" evidence="1">
    <location>
        <begin position="39"/>
        <end position="241"/>
    </location>
</feature>
<reference evidence="3" key="1">
    <citation type="journal article" date="2019" name="Int. J. Syst. Evol. Microbiol.">
        <title>The Global Catalogue of Microorganisms (GCM) 10K type strain sequencing project: providing services to taxonomists for standard genome sequencing and annotation.</title>
        <authorList>
            <consortium name="The Broad Institute Genomics Platform"/>
            <consortium name="The Broad Institute Genome Sequencing Center for Infectious Disease"/>
            <person name="Wu L."/>
            <person name="Ma J."/>
        </authorList>
    </citation>
    <scope>NUCLEOTIDE SEQUENCE [LARGE SCALE GENOMIC DNA]</scope>
    <source>
        <strain evidence="3">CCM 8702</strain>
    </source>
</reference>
<gene>
    <name evidence="2" type="ORF">GCM10007362_33020</name>
</gene>
<evidence type="ECO:0000313" key="3">
    <source>
        <dbReference type="Proteomes" id="UP000605427"/>
    </source>
</evidence>
<dbReference type="PROSITE" id="PS50011">
    <property type="entry name" value="PROTEIN_KINASE_DOM"/>
    <property type="match status" value="1"/>
</dbReference>
<organism evidence="2 3">
    <name type="scientific">Saccharibacillus endophyticus</name>
    <dbReference type="NCBI Taxonomy" id="2060666"/>
    <lineage>
        <taxon>Bacteria</taxon>
        <taxon>Bacillati</taxon>
        <taxon>Bacillota</taxon>
        <taxon>Bacilli</taxon>
        <taxon>Bacillales</taxon>
        <taxon>Paenibacillaceae</taxon>
        <taxon>Saccharibacillus</taxon>
    </lineage>
</organism>
<keyword evidence="2" id="KW-0808">Transferase</keyword>
<dbReference type="InterPro" id="IPR011009">
    <property type="entry name" value="Kinase-like_dom_sf"/>
</dbReference>
<dbReference type="PANTHER" id="PTHR37171:SF1">
    <property type="entry name" value="SERINE_THREONINE-PROTEIN KINASE YRZF-RELATED"/>
    <property type="match status" value="1"/>
</dbReference>
<dbReference type="PANTHER" id="PTHR37171">
    <property type="entry name" value="SERINE/THREONINE-PROTEIN KINASE YRZF-RELATED"/>
    <property type="match status" value="1"/>
</dbReference>
<evidence type="ECO:0000313" key="2">
    <source>
        <dbReference type="EMBL" id="GGH82148.1"/>
    </source>
</evidence>
<dbReference type="Proteomes" id="UP000605427">
    <property type="component" value="Unassembled WGS sequence"/>
</dbReference>
<dbReference type="RefSeq" id="WP_172245462.1">
    <property type="nucleotide sequence ID" value="NZ_BMDD01000004.1"/>
</dbReference>
<dbReference type="GO" id="GO:0004674">
    <property type="term" value="F:protein serine/threonine kinase activity"/>
    <property type="evidence" value="ECO:0007669"/>
    <property type="project" value="UniProtKB-KW"/>
</dbReference>
<sequence>MMHSGEQEPSIRLIEDTLLPDVRLESIDPFNPVVVHLTPTDWTLLGAGNYAAVFEHPSLPGKVVKVYAPGRPGWREECDVYERLGTHPAYSTLYAANVLDDKYYLVLKKLEGKTFYNCLRDGTYIPSKAVRDVDSALDYARSRGLNPKDVHGKNVMLKDGRGLVVDISDFLQAGPCVMWKDFKKAYFKLYKPLMPKKHTFPMPDWSMNAIRYVYRRLRKKARLDGRHPQGKRYKVKARKPG</sequence>
<keyword evidence="3" id="KW-1185">Reference proteome</keyword>
<accession>A0ABQ2A1M0</accession>